<dbReference type="InterPro" id="IPR042095">
    <property type="entry name" value="SUMF_sf"/>
</dbReference>
<dbReference type="Pfam" id="PF21916">
    <property type="entry name" value="mtd_2nd"/>
    <property type="match status" value="1"/>
</dbReference>
<dbReference type="InterPro" id="IPR016187">
    <property type="entry name" value="CTDL_fold"/>
</dbReference>
<dbReference type="AlphaFoldDB" id="A0A6H2A0I6"/>
<protein>
    <submittedName>
        <fullName evidence="2">Putative tail protein</fullName>
    </submittedName>
</protein>
<proteinExistence type="predicted"/>
<dbReference type="EMBL" id="MT144391">
    <property type="protein sequence ID" value="QJA53077.1"/>
    <property type="molecule type" value="Genomic_DNA"/>
</dbReference>
<feature type="domain" description="Major tropism determinant second" evidence="1">
    <location>
        <begin position="73"/>
        <end position="148"/>
    </location>
</feature>
<sequence length="370" mass="39226">MSYYPQFFPALFERDTAFAAKAVSVAADRYTLLTPEKMAVDVGGKVLPLPAQQEIDLSQAASWDDITGTDWTVAANRAGKDFYIYACNDSGSLVLLLSANSTVPAGYDADTSRKIGGFHCLCVAAGTISGHALTGYLAGDILPASVWDLKHRPICSPEGMVYSEAAQIWVDIYLQSGTGASCASVFGGTITDSRTWLDFVDDLGAVGKRLLEDDEFQLIAAKSNEETNITGSADPVTTGGHVDTAGRRMISDIGCEDCAGALWQWLRTQSYRFDGAANHTHQVTVSGDPETVATGNPSGDVAPAWSSYDLPGSKGSFYKQGTYGDAKLRAGGDWGYGSTCGSRARYAALYRWAATSSLGARGCCARSQGN</sequence>
<dbReference type="EMBL" id="MT144939">
    <property type="protein sequence ID" value="QJI01650.1"/>
    <property type="molecule type" value="Genomic_DNA"/>
</dbReference>
<organism evidence="2">
    <name type="scientific">viral metagenome</name>
    <dbReference type="NCBI Taxonomy" id="1070528"/>
    <lineage>
        <taxon>unclassified sequences</taxon>
        <taxon>metagenomes</taxon>
        <taxon>organismal metagenomes</taxon>
    </lineage>
</organism>
<dbReference type="SUPFAM" id="SSF56436">
    <property type="entry name" value="C-type lectin-like"/>
    <property type="match status" value="1"/>
</dbReference>
<name>A0A6H2A0I6_9ZZZZ</name>
<reference evidence="2" key="1">
    <citation type="submission" date="2020-03" db="EMBL/GenBank/DDBJ databases">
        <title>The deep terrestrial virosphere.</title>
        <authorList>
            <person name="Holmfeldt K."/>
            <person name="Nilsson E."/>
            <person name="Simone D."/>
            <person name="Lopez-Fernandez M."/>
            <person name="Wu X."/>
            <person name="de Brujin I."/>
            <person name="Lundin D."/>
            <person name="Andersson A."/>
            <person name="Bertilsson S."/>
            <person name="Dopson M."/>
        </authorList>
    </citation>
    <scope>NUCLEOTIDE SEQUENCE</scope>
    <source>
        <strain evidence="2">TM448A03221</strain>
        <strain evidence="3">TM448B02669</strain>
    </source>
</reference>
<evidence type="ECO:0000259" key="1">
    <source>
        <dbReference type="Pfam" id="PF21916"/>
    </source>
</evidence>
<dbReference type="Gene3D" id="3.90.1580.10">
    <property type="entry name" value="paralog of FGE (formylglycine-generating enzyme)"/>
    <property type="match status" value="1"/>
</dbReference>
<accession>A0A6H2A0I6</accession>
<dbReference type="InterPro" id="IPR054114">
    <property type="entry name" value="Mtd_2nd"/>
</dbReference>
<evidence type="ECO:0000313" key="2">
    <source>
        <dbReference type="EMBL" id="QJA53077.1"/>
    </source>
</evidence>
<evidence type="ECO:0000313" key="3">
    <source>
        <dbReference type="EMBL" id="QJI01650.1"/>
    </source>
</evidence>
<dbReference type="Gene3D" id="2.80.20.10">
    <property type="entry name" value="Tail fiber receptor-binding protein"/>
    <property type="match status" value="1"/>
</dbReference>
<dbReference type="SUPFAM" id="SSF141658">
    <property type="entry name" value="Bacteriophage trimeric proteins domain"/>
    <property type="match status" value="1"/>
</dbReference>
<gene>
    <name evidence="2" type="ORF">TM448A03221_0011</name>
    <name evidence="3" type="ORF">TM448B02669_0011</name>
</gene>